<accession>A0AAV4WFB6</accession>
<gene>
    <name evidence="2" type="primary">AVEN_65378_1</name>
    <name evidence="2" type="ORF">CEXT_648871</name>
</gene>
<dbReference type="AlphaFoldDB" id="A0AAV4WFB6"/>
<dbReference type="EMBL" id="BPLR01016039">
    <property type="protein sequence ID" value="GIY80671.1"/>
    <property type="molecule type" value="Genomic_DNA"/>
</dbReference>
<feature type="compositionally biased region" description="Polar residues" evidence="1">
    <location>
        <begin position="230"/>
        <end position="254"/>
    </location>
</feature>
<feature type="compositionally biased region" description="Basic and acidic residues" evidence="1">
    <location>
        <begin position="320"/>
        <end position="333"/>
    </location>
</feature>
<organism evidence="2 3">
    <name type="scientific">Caerostris extrusa</name>
    <name type="common">Bark spider</name>
    <name type="synonym">Caerostris bankana</name>
    <dbReference type="NCBI Taxonomy" id="172846"/>
    <lineage>
        <taxon>Eukaryota</taxon>
        <taxon>Metazoa</taxon>
        <taxon>Ecdysozoa</taxon>
        <taxon>Arthropoda</taxon>
        <taxon>Chelicerata</taxon>
        <taxon>Arachnida</taxon>
        <taxon>Araneae</taxon>
        <taxon>Araneomorphae</taxon>
        <taxon>Entelegynae</taxon>
        <taxon>Araneoidea</taxon>
        <taxon>Araneidae</taxon>
        <taxon>Caerostris</taxon>
    </lineage>
</organism>
<evidence type="ECO:0000256" key="1">
    <source>
        <dbReference type="SAM" id="MobiDB-lite"/>
    </source>
</evidence>
<feature type="region of interest" description="Disordered" evidence="1">
    <location>
        <begin position="229"/>
        <end position="333"/>
    </location>
</feature>
<keyword evidence="3" id="KW-1185">Reference proteome</keyword>
<dbReference type="Proteomes" id="UP001054945">
    <property type="component" value="Unassembled WGS sequence"/>
</dbReference>
<sequence length="333" mass="35568">MNRRQYIKPYYNPTGGLSYAPSEYGAKPMFGGANGYKAISVPLRQLQKYYKPYYAAGEGGSPQYMQSPAGSAPGSCRCQLFCKLQPQCWWSWFEQWIVAPARVPARATSLVVAAALRVPVPYTAPVHQPAAVDCSSRWQSIEWTILFGQWTNSGTLAVLEDPGNLPAVMAPCTTDPVEVQAAVCTGSSGSSANGPVFSVDGGSSGGLGSNGGNYGDLYASGASPSAALYNPSNGDNGRNYGNSNNKQPSYTGAGSSALYISSSDDRSSESYPSSKSSNEHANSFNVDSARNSETYSVSFQPAQSKNPTVDSNQCPIRPTPETRKDFREELFLK</sequence>
<name>A0AAV4WFB6_CAEEX</name>
<protein>
    <submittedName>
        <fullName evidence="2">Uncharacterized protein</fullName>
    </submittedName>
</protein>
<evidence type="ECO:0000313" key="2">
    <source>
        <dbReference type="EMBL" id="GIY80671.1"/>
    </source>
</evidence>
<proteinExistence type="predicted"/>
<evidence type="ECO:0000313" key="3">
    <source>
        <dbReference type="Proteomes" id="UP001054945"/>
    </source>
</evidence>
<feature type="compositionally biased region" description="Polar residues" evidence="1">
    <location>
        <begin position="279"/>
        <end position="314"/>
    </location>
</feature>
<comment type="caution">
    <text evidence="2">The sequence shown here is derived from an EMBL/GenBank/DDBJ whole genome shotgun (WGS) entry which is preliminary data.</text>
</comment>
<reference evidence="2 3" key="1">
    <citation type="submission" date="2021-06" db="EMBL/GenBank/DDBJ databases">
        <title>Caerostris extrusa draft genome.</title>
        <authorList>
            <person name="Kono N."/>
            <person name="Arakawa K."/>
        </authorList>
    </citation>
    <scope>NUCLEOTIDE SEQUENCE [LARGE SCALE GENOMIC DNA]</scope>
</reference>